<dbReference type="EMBL" id="LJBN01000099">
    <property type="protein sequence ID" value="OOQ90184.1"/>
    <property type="molecule type" value="Genomic_DNA"/>
</dbReference>
<reference evidence="2" key="1">
    <citation type="submission" date="2015-09" db="EMBL/GenBank/DDBJ databases">
        <authorList>
            <person name="Fill T.P."/>
            <person name="Baretta J.F."/>
            <person name="de Almeida L.G."/>
            <person name="Rocha M."/>
            <person name="de Souza D.H."/>
            <person name="Malavazi I."/>
            <person name="Cerdeira L.T."/>
            <person name="Hong H."/>
            <person name="Samborskyy M."/>
            <person name="de Vasconcelos A.T."/>
            <person name="Leadlay P."/>
            <person name="Rodrigues-Filho E."/>
        </authorList>
    </citation>
    <scope>NUCLEOTIDE SEQUENCE [LARGE SCALE GENOMIC DNA]</scope>
    <source>
        <strain evidence="2">LaBioMMi 136</strain>
    </source>
</reference>
<accession>A0A1S9RXD0</accession>
<sequence length="174" mass="18736">MKAVNQKHLAERKVINISSIALQTPSSQTSHPQSSFITLNKFKLLFPNPHAIKMKYSITAIATLAAAAAAPTQYSGSQQYQQQPWQYTQQQNKYSPAEAQAWHTCIDRLLDQFNAGNTGSSVSCSTFKCLDETAAQYSRGGALAGLGQVVSLACNFGGIIPVRNHPPIASNAAP</sequence>
<gene>
    <name evidence="1" type="ORF">PEBR_05464</name>
</gene>
<protein>
    <submittedName>
        <fullName evidence="1">Uncharacterized protein</fullName>
    </submittedName>
</protein>
<dbReference type="Proteomes" id="UP000190744">
    <property type="component" value="Unassembled WGS sequence"/>
</dbReference>
<dbReference type="AlphaFoldDB" id="A0A1S9RXD0"/>
<organism evidence="1 2">
    <name type="scientific">Penicillium brasilianum</name>
    <dbReference type="NCBI Taxonomy" id="104259"/>
    <lineage>
        <taxon>Eukaryota</taxon>
        <taxon>Fungi</taxon>
        <taxon>Dikarya</taxon>
        <taxon>Ascomycota</taxon>
        <taxon>Pezizomycotina</taxon>
        <taxon>Eurotiomycetes</taxon>
        <taxon>Eurotiomycetidae</taxon>
        <taxon>Eurotiales</taxon>
        <taxon>Aspergillaceae</taxon>
        <taxon>Penicillium</taxon>
    </lineage>
</organism>
<proteinExistence type="predicted"/>
<evidence type="ECO:0000313" key="2">
    <source>
        <dbReference type="Proteomes" id="UP000190744"/>
    </source>
</evidence>
<evidence type="ECO:0000313" key="1">
    <source>
        <dbReference type="EMBL" id="OOQ90184.1"/>
    </source>
</evidence>
<name>A0A1S9RXD0_PENBI</name>
<comment type="caution">
    <text evidence="1">The sequence shown here is derived from an EMBL/GenBank/DDBJ whole genome shotgun (WGS) entry which is preliminary data.</text>
</comment>